<dbReference type="PANTHER" id="PTHR37610:SF40">
    <property type="entry name" value="OS01G0909600 PROTEIN"/>
    <property type="match status" value="1"/>
</dbReference>
<accession>A0AAV3QC44</accession>
<dbReference type="Pfam" id="PF25597">
    <property type="entry name" value="SH3_retrovirus"/>
    <property type="match status" value="1"/>
</dbReference>
<gene>
    <name evidence="5" type="ORF">LIER_17921</name>
</gene>
<protein>
    <submittedName>
        <fullName evidence="5">Uncharacterized protein</fullName>
    </submittedName>
</protein>
<feature type="domain" description="Retroviral polymerase SH3-like" evidence="4">
    <location>
        <begin position="306"/>
        <end position="357"/>
    </location>
</feature>
<reference evidence="5 6" key="1">
    <citation type="submission" date="2024-01" db="EMBL/GenBank/DDBJ databases">
        <title>The complete chloroplast genome sequence of Lithospermum erythrorhizon: insights into the phylogenetic relationship among Boraginaceae species and the maternal lineages of purple gromwells.</title>
        <authorList>
            <person name="Okada T."/>
            <person name="Watanabe K."/>
        </authorList>
    </citation>
    <scope>NUCLEOTIDE SEQUENCE [LARGE SCALE GENOMIC DNA]</scope>
</reference>
<evidence type="ECO:0000256" key="1">
    <source>
        <dbReference type="SAM" id="MobiDB-lite"/>
    </source>
</evidence>
<dbReference type="CDD" id="cd09272">
    <property type="entry name" value="RNase_HI_RT_Ty1"/>
    <property type="match status" value="1"/>
</dbReference>
<comment type="caution">
    <text evidence="5">The sequence shown here is derived from an EMBL/GenBank/DDBJ whole genome shotgun (WGS) entry which is preliminary data.</text>
</comment>
<organism evidence="5 6">
    <name type="scientific">Lithospermum erythrorhizon</name>
    <name type="common">Purple gromwell</name>
    <name type="synonym">Lithospermum officinale var. erythrorhizon</name>
    <dbReference type="NCBI Taxonomy" id="34254"/>
    <lineage>
        <taxon>Eukaryota</taxon>
        <taxon>Viridiplantae</taxon>
        <taxon>Streptophyta</taxon>
        <taxon>Embryophyta</taxon>
        <taxon>Tracheophyta</taxon>
        <taxon>Spermatophyta</taxon>
        <taxon>Magnoliopsida</taxon>
        <taxon>eudicotyledons</taxon>
        <taxon>Gunneridae</taxon>
        <taxon>Pentapetalae</taxon>
        <taxon>asterids</taxon>
        <taxon>lamiids</taxon>
        <taxon>Boraginales</taxon>
        <taxon>Boraginaceae</taxon>
        <taxon>Boraginoideae</taxon>
        <taxon>Lithospermeae</taxon>
        <taxon>Lithospermum</taxon>
    </lineage>
</organism>
<dbReference type="Pfam" id="PF14244">
    <property type="entry name" value="Retrotran_gag_3"/>
    <property type="match status" value="1"/>
</dbReference>
<sequence length="628" mass="70357">MVDPPKTTNPSGNSGGSGGSNPPKPDHKDPYYTSSSDPPGNIITPIVLCSSNYDEWARSTRLSFTSRRKITFLEGTKIKLDPDKLFDWRCIQALLIQWVLNTIDPTIKKQIYFYEEVSPLWEMLRKRYSASHATRKQQLKSELAACVQTSSMSIEEYFGKLQPLWDELHNLTPLPTCACGALASLDTAYQKIREEESLWKASDAPIVNEFVALSLRSNPRMGDYVDKAKLWCTHCKKQGHEASTCFLKVGYPEWWENRNRRGVRSGAAASGGRGAGVGFAAGNQVAGGYCSGNISGPVAAFDLTSREDKFASRSRKCIFVCYPLDKKGWKLFDLETQEFFVSRDVTFYESEFSSISDSSSLASGSSEQGSPVVFMDWMSRVIGRWCSKRRLCPPLSLVRPPLTLPLRRRWKKALGSRWVNKIKYKSDGSMERLKARLIVFGNHQTEEIDYSDTFAPVAKMSIVRAFLVVAAVRVYAEPEAGSLECCASGGALVFLGGSPISWKTKKQKTISLSSAEAEYRSLTAIKCELKWLKGLLLGLGVSSASSVPVYSDRQSALHRAHNPVFYERFKHIEVDCHFVRDAVLDKTIFAYHVSTTLQLADFFTNPLEKQRFQFLLYKLGICDLHAPT</sequence>
<feature type="region of interest" description="Disordered" evidence="1">
    <location>
        <begin position="1"/>
        <end position="38"/>
    </location>
</feature>
<evidence type="ECO:0000259" key="3">
    <source>
        <dbReference type="Pfam" id="PF14244"/>
    </source>
</evidence>
<evidence type="ECO:0000259" key="4">
    <source>
        <dbReference type="Pfam" id="PF25597"/>
    </source>
</evidence>
<dbReference type="PANTHER" id="PTHR37610">
    <property type="entry name" value="CCHC-TYPE DOMAIN-CONTAINING PROTEIN"/>
    <property type="match status" value="1"/>
</dbReference>
<dbReference type="InterPro" id="IPR029472">
    <property type="entry name" value="Copia-like_N"/>
</dbReference>
<dbReference type="InterPro" id="IPR013103">
    <property type="entry name" value="RVT_2"/>
</dbReference>
<feature type="domain" description="Reverse transcriptase Ty1/copia-type" evidence="2">
    <location>
        <begin position="411"/>
        <end position="472"/>
    </location>
</feature>
<dbReference type="Pfam" id="PF07727">
    <property type="entry name" value="RVT_2"/>
    <property type="match status" value="1"/>
</dbReference>
<dbReference type="AlphaFoldDB" id="A0AAV3QC44"/>
<dbReference type="EMBL" id="BAABME010004237">
    <property type="protein sequence ID" value="GAA0161659.1"/>
    <property type="molecule type" value="Genomic_DNA"/>
</dbReference>
<keyword evidence="6" id="KW-1185">Reference proteome</keyword>
<feature type="domain" description="Retrotransposon Copia-like N-terminal" evidence="3">
    <location>
        <begin position="35"/>
        <end position="79"/>
    </location>
</feature>
<evidence type="ECO:0000259" key="2">
    <source>
        <dbReference type="Pfam" id="PF07727"/>
    </source>
</evidence>
<dbReference type="InterPro" id="IPR057670">
    <property type="entry name" value="SH3_retrovirus"/>
</dbReference>
<proteinExistence type="predicted"/>
<dbReference type="Proteomes" id="UP001454036">
    <property type="component" value="Unassembled WGS sequence"/>
</dbReference>
<evidence type="ECO:0000313" key="5">
    <source>
        <dbReference type="EMBL" id="GAA0161659.1"/>
    </source>
</evidence>
<evidence type="ECO:0000313" key="6">
    <source>
        <dbReference type="Proteomes" id="UP001454036"/>
    </source>
</evidence>
<name>A0AAV3QC44_LITER</name>